<organism evidence="2 3">
    <name type="scientific">Mixta theicola</name>
    <dbReference type="NCBI Taxonomy" id="1458355"/>
    <lineage>
        <taxon>Bacteria</taxon>
        <taxon>Pseudomonadati</taxon>
        <taxon>Pseudomonadota</taxon>
        <taxon>Gammaproteobacteria</taxon>
        <taxon>Enterobacterales</taxon>
        <taxon>Erwiniaceae</taxon>
        <taxon>Mixta</taxon>
    </lineage>
</organism>
<evidence type="ECO:0000313" key="2">
    <source>
        <dbReference type="EMBL" id="PNS12352.1"/>
    </source>
</evidence>
<proteinExistence type="predicted"/>
<dbReference type="AlphaFoldDB" id="A0A2K1QBF1"/>
<evidence type="ECO:0000256" key="1">
    <source>
        <dbReference type="SAM" id="Phobius"/>
    </source>
</evidence>
<feature type="transmembrane region" description="Helical" evidence="1">
    <location>
        <begin position="65"/>
        <end position="88"/>
    </location>
</feature>
<dbReference type="EMBL" id="NWUO01000004">
    <property type="protein sequence ID" value="PNS12352.1"/>
    <property type="molecule type" value="Genomic_DNA"/>
</dbReference>
<sequence length="94" mass="11133">MSAQKRKIINLIFRYLCKTLLFIILLLLMIACISLIPVTEKIRAFLLYMADFFAMEHPDDAWSTMVFIMSIVLTIIAHQLVLFGWRLFQRVPRR</sequence>
<keyword evidence="1" id="KW-0472">Membrane</keyword>
<gene>
    <name evidence="2" type="ORF">COO59_07565</name>
</gene>
<feature type="transmembrane region" description="Helical" evidence="1">
    <location>
        <begin position="20"/>
        <end position="39"/>
    </location>
</feature>
<protein>
    <submittedName>
        <fullName evidence="2">Uncharacterized protein</fullName>
    </submittedName>
</protein>
<reference evidence="3" key="1">
    <citation type="submission" date="2017-09" db="EMBL/GenBank/DDBJ databases">
        <authorList>
            <person name="Palmer M."/>
            <person name="Steenkamp E.T."/>
            <person name="Coetzee M.P."/>
            <person name="Avontuur J.R."/>
            <person name="Van Zyl E."/>
            <person name="Chan W.-Y."/>
            <person name="Blom J."/>
            <person name="Venter S.N."/>
        </authorList>
    </citation>
    <scope>NUCLEOTIDE SEQUENCE [LARGE SCALE GENOMIC DNA]</scope>
    <source>
        <strain evidence="3">QC88-366</strain>
    </source>
</reference>
<keyword evidence="1" id="KW-1133">Transmembrane helix</keyword>
<comment type="caution">
    <text evidence="2">The sequence shown here is derived from an EMBL/GenBank/DDBJ whole genome shotgun (WGS) entry which is preliminary data.</text>
</comment>
<dbReference type="RefSeq" id="WP_103059199.1">
    <property type="nucleotide sequence ID" value="NZ_BSOF01000007.1"/>
</dbReference>
<dbReference type="PROSITE" id="PS51257">
    <property type="entry name" value="PROKAR_LIPOPROTEIN"/>
    <property type="match status" value="1"/>
</dbReference>
<accession>A0A2K1QBF1</accession>
<keyword evidence="3" id="KW-1185">Reference proteome</keyword>
<name>A0A2K1QBF1_9GAMM</name>
<dbReference type="Proteomes" id="UP000236345">
    <property type="component" value="Unassembled WGS sequence"/>
</dbReference>
<keyword evidence="1" id="KW-0812">Transmembrane</keyword>
<evidence type="ECO:0000313" key="3">
    <source>
        <dbReference type="Proteomes" id="UP000236345"/>
    </source>
</evidence>